<comment type="similarity">
    <text evidence="1">Belongs to the F420H(2)-dependent quinone reductase family.</text>
</comment>
<organism evidence="3 4">
    <name type="scientific">Actinoplanes octamycinicus</name>
    <dbReference type="NCBI Taxonomy" id="135948"/>
    <lineage>
        <taxon>Bacteria</taxon>
        <taxon>Bacillati</taxon>
        <taxon>Actinomycetota</taxon>
        <taxon>Actinomycetes</taxon>
        <taxon>Micromonosporales</taxon>
        <taxon>Micromonosporaceae</taxon>
        <taxon>Actinoplanes</taxon>
    </lineage>
</organism>
<dbReference type="InterPro" id="IPR004378">
    <property type="entry name" value="F420H2_quin_Rdtase"/>
</dbReference>
<dbReference type="InterPro" id="IPR012349">
    <property type="entry name" value="Split_barrel_FMN-bd"/>
</dbReference>
<dbReference type="RefSeq" id="WP_239176963.1">
    <property type="nucleotide sequence ID" value="NZ_BAABFG010000005.1"/>
</dbReference>
<evidence type="ECO:0000256" key="2">
    <source>
        <dbReference type="ARBA" id="ARBA00049106"/>
    </source>
</evidence>
<proteinExistence type="inferred from homology"/>
<evidence type="ECO:0000313" key="4">
    <source>
        <dbReference type="Proteomes" id="UP000546162"/>
    </source>
</evidence>
<keyword evidence="4" id="KW-1185">Reference proteome</keyword>
<dbReference type="GO" id="GO:0005886">
    <property type="term" value="C:plasma membrane"/>
    <property type="evidence" value="ECO:0007669"/>
    <property type="project" value="TreeGrafter"/>
</dbReference>
<dbReference type="EMBL" id="JACHNB010000001">
    <property type="protein sequence ID" value="MBB4744164.1"/>
    <property type="molecule type" value="Genomic_DNA"/>
</dbReference>
<comment type="caution">
    <text evidence="3">The sequence shown here is derived from an EMBL/GenBank/DDBJ whole genome shotgun (WGS) entry which is preliminary data.</text>
</comment>
<evidence type="ECO:0000313" key="3">
    <source>
        <dbReference type="EMBL" id="MBB4744164.1"/>
    </source>
</evidence>
<dbReference type="PANTHER" id="PTHR39428:SF1">
    <property type="entry name" value="F420H(2)-DEPENDENT QUINONE REDUCTASE RV1261C"/>
    <property type="match status" value="1"/>
</dbReference>
<dbReference type="Gene3D" id="2.30.110.10">
    <property type="entry name" value="Electron Transport, Fmn-binding Protein, Chain A"/>
    <property type="match status" value="1"/>
</dbReference>
<dbReference type="AlphaFoldDB" id="A0A7W7H5F0"/>
<gene>
    <name evidence="3" type="ORF">BJY16_007623</name>
</gene>
<comment type="catalytic activity">
    <reaction evidence="2">
        <text>oxidized coenzyme F420-(gamma-L-Glu)(n) + a quinol + H(+) = reduced coenzyme F420-(gamma-L-Glu)(n) + a quinone</text>
        <dbReference type="Rhea" id="RHEA:39663"/>
        <dbReference type="Rhea" id="RHEA-COMP:12939"/>
        <dbReference type="Rhea" id="RHEA-COMP:14378"/>
        <dbReference type="ChEBI" id="CHEBI:15378"/>
        <dbReference type="ChEBI" id="CHEBI:24646"/>
        <dbReference type="ChEBI" id="CHEBI:132124"/>
        <dbReference type="ChEBI" id="CHEBI:133980"/>
        <dbReference type="ChEBI" id="CHEBI:139511"/>
    </reaction>
</comment>
<evidence type="ECO:0000256" key="1">
    <source>
        <dbReference type="ARBA" id="ARBA00008710"/>
    </source>
</evidence>
<sequence>MLKFFNGLAMRRIRRSSGDDSGESGSLILITIGRRSSLERQNPVAWFRAEGGGRLIVASAGGARGNPAWYYNIGAHPDRVHIQIGGRTLEVRAEQLHGAERERAWQRIVALSPRFASYQKKTDREIPVIRLIEYPS</sequence>
<dbReference type="GO" id="GO:0070967">
    <property type="term" value="F:coenzyme F420 binding"/>
    <property type="evidence" value="ECO:0007669"/>
    <property type="project" value="TreeGrafter"/>
</dbReference>
<dbReference type="NCBIfam" id="TIGR00026">
    <property type="entry name" value="hi_GC_TIGR00026"/>
    <property type="match status" value="1"/>
</dbReference>
<dbReference type="Proteomes" id="UP000546162">
    <property type="component" value="Unassembled WGS sequence"/>
</dbReference>
<protein>
    <submittedName>
        <fullName evidence="3">Deazaflavin-dependent oxidoreductase (Nitroreductase family)</fullName>
    </submittedName>
</protein>
<accession>A0A7W7H5F0</accession>
<name>A0A7W7H5F0_9ACTN</name>
<dbReference type="PANTHER" id="PTHR39428">
    <property type="entry name" value="F420H(2)-DEPENDENT QUINONE REDUCTASE RV1261C"/>
    <property type="match status" value="1"/>
</dbReference>
<reference evidence="3 4" key="1">
    <citation type="submission" date="2020-08" db="EMBL/GenBank/DDBJ databases">
        <title>Sequencing the genomes of 1000 actinobacteria strains.</title>
        <authorList>
            <person name="Klenk H.-P."/>
        </authorList>
    </citation>
    <scope>NUCLEOTIDE SEQUENCE [LARGE SCALE GENOMIC DNA]</scope>
    <source>
        <strain evidence="3 4">DSM 45809</strain>
    </source>
</reference>
<dbReference type="Pfam" id="PF04075">
    <property type="entry name" value="F420H2_quin_red"/>
    <property type="match status" value="1"/>
</dbReference>
<dbReference type="GO" id="GO:0016491">
    <property type="term" value="F:oxidoreductase activity"/>
    <property type="evidence" value="ECO:0007669"/>
    <property type="project" value="InterPro"/>
</dbReference>